<protein>
    <submittedName>
        <fullName evidence="2">Uncharacterized protein</fullName>
    </submittedName>
</protein>
<evidence type="ECO:0000256" key="1">
    <source>
        <dbReference type="SAM" id="MobiDB-lite"/>
    </source>
</evidence>
<name>A0A834LY40_RHOSS</name>
<feature type="region of interest" description="Disordered" evidence="1">
    <location>
        <begin position="1"/>
        <end position="48"/>
    </location>
</feature>
<feature type="compositionally biased region" description="Basic and acidic residues" evidence="1">
    <location>
        <begin position="1"/>
        <end position="11"/>
    </location>
</feature>
<gene>
    <name evidence="2" type="ORF">RHSIM_Rhsim01G0104400</name>
</gene>
<evidence type="ECO:0000313" key="3">
    <source>
        <dbReference type="Proteomes" id="UP000626092"/>
    </source>
</evidence>
<evidence type="ECO:0000313" key="2">
    <source>
        <dbReference type="EMBL" id="KAF7152460.1"/>
    </source>
</evidence>
<keyword evidence="3" id="KW-1185">Reference proteome</keyword>
<organism evidence="2 3">
    <name type="scientific">Rhododendron simsii</name>
    <name type="common">Sims's rhododendron</name>
    <dbReference type="NCBI Taxonomy" id="118357"/>
    <lineage>
        <taxon>Eukaryota</taxon>
        <taxon>Viridiplantae</taxon>
        <taxon>Streptophyta</taxon>
        <taxon>Embryophyta</taxon>
        <taxon>Tracheophyta</taxon>
        <taxon>Spermatophyta</taxon>
        <taxon>Magnoliopsida</taxon>
        <taxon>eudicotyledons</taxon>
        <taxon>Gunneridae</taxon>
        <taxon>Pentapetalae</taxon>
        <taxon>asterids</taxon>
        <taxon>Ericales</taxon>
        <taxon>Ericaceae</taxon>
        <taxon>Ericoideae</taxon>
        <taxon>Rhodoreae</taxon>
        <taxon>Rhododendron</taxon>
    </lineage>
</organism>
<dbReference type="AlphaFoldDB" id="A0A834LY40"/>
<feature type="compositionally biased region" description="Basic residues" evidence="1">
    <location>
        <begin position="33"/>
        <end position="47"/>
    </location>
</feature>
<proteinExistence type="predicted"/>
<dbReference type="EMBL" id="WJXA01000001">
    <property type="protein sequence ID" value="KAF7152460.1"/>
    <property type="molecule type" value="Genomic_DNA"/>
</dbReference>
<accession>A0A834LY40</accession>
<reference evidence="2" key="1">
    <citation type="submission" date="2019-11" db="EMBL/GenBank/DDBJ databases">
        <authorList>
            <person name="Liu Y."/>
            <person name="Hou J."/>
            <person name="Li T.-Q."/>
            <person name="Guan C.-H."/>
            <person name="Wu X."/>
            <person name="Wu H.-Z."/>
            <person name="Ling F."/>
            <person name="Zhang R."/>
            <person name="Shi X.-G."/>
            <person name="Ren J.-P."/>
            <person name="Chen E.-F."/>
            <person name="Sun J.-M."/>
        </authorList>
    </citation>
    <scope>NUCLEOTIDE SEQUENCE</scope>
    <source>
        <strain evidence="2">Adult_tree_wgs_1</strain>
        <tissue evidence="2">Leaves</tissue>
    </source>
</reference>
<sequence>MPRLQIPDHRRTPMSFEPQSLLSISNAHESHDHHGRHMPMKKNPTKIKNKEYRDTTLNGAMQEGEHKAMQEGISFLQNYYCPRSSKLLVS</sequence>
<feature type="compositionally biased region" description="Polar residues" evidence="1">
    <location>
        <begin position="17"/>
        <end position="27"/>
    </location>
</feature>
<comment type="caution">
    <text evidence="2">The sequence shown here is derived from an EMBL/GenBank/DDBJ whole genome shotgun (WGS) entry which is preliminary data.</text>
</comment>
<dbReference type="OrthoDB" id="1801567at2759"/>
<dbReference type="Proteomes" id="UP000626092">
    <property type="component" value="Unassembled WGS sequence"/>
</dbReference>